<proteinExistence type="inferred from homology"/>
<dbReference type="PANTHER" id="PTHR43133:SF46">
    <property type="entry name" value="RNA POLYMERASE SIGMA-70 FACTOR ECF SUBFAMILY"/>
    <property type="match status" value="1"/>
</dbReference>
<evidence type="ECO:0000256" key="2">
    <source>
        <dbReference type="ARBA" id="ARBA00023015"/>
    </source>
</evidence>
<evidence type="ECO:0000313" key="8">
    <source>
        <dbReference type="Proteomes" id="UP000324611"/>
    </source>
</evidence>
<dbReference type="PANTHER" id="PTHR43133">
    <property type="entry name" value="RNA POLYMERASE ECF-TYPE SIGMA FACTO"/>
    <property type="match status" value="1"/>
</dbReference>
<sequence length="238" mass="26979">MKSCCYESGILFLSYVSLTAIDFDPDALSCSPIPVTLPVTKSIVESNPIICCMNTNDQLLLDRLQAGDDSAFTQLFSLYRRWLVYVALNVLEDETEAHDMVQDFFMDCWERKLFSNVNVSLKSFLHCSIRNRCLNRLRDEALRKKKLKQLSGFAIAAPGNTTEQRDLWDCVTNMIQRVAPMSARVFWLTYESGMNRKEVALKLGISPSTVKHQLARAVRILRGSLELKAVLLNTTSLS</sequence>
<accession>A0A5B2VUK1</accession>
<dbReference type="GO" id="GO:0003677">
    <property type="term" value="F:DNA binding"/>
    <property type="evidence" value="ECO:0007669"/>
    <property type="project" value="InterPro"/>
</dbReference>
<dbReference type="GO" id="GO:0006352">
    <property type="term" value="P:DNA-templated transcription initiation"/>
    <property type="evidence" value="ECO:0007669"/>
    <property type="project" value="InterPro"/>
</dbReference>
<feature type="domain" description="RNA polymerase sigma factor 70 region 4 type 2" evidence="6">
    <location>
        <begin position="170"/>
        <end position="219"/>
    </location>
</feature>
<organism evidence="7 8">
    <name type="scientific">Chitinophaga agrisoli</name>
    <dbReference type="NCBI Taxonomy" id="2607653"/>
    <lineage>
        <taxon>Bacteria</taxon>
        <taxon>Pseudomonadati</taxon>
        <taxon>Bacteroidota</taxon>
        <taxon>Chitinophagia</taxon>
        <taxon>Chitinophagales</taxon>
        <taxon>Chitinophagaceae</taxon>
        <taxon>Chitinophaga</taxon>
    </lineage>
</organism>
<dbReference type="InterPro" id="IPR014284">
    <property type="entry name" value="RNA_pol_sigma-70_dom"/>
</dbReference>
<dbReference type="InterPro" id="IPR013325">
    <property type="entry name" value="RNA_pol_sigma_r2"/>
</dbReference>
<dbReference type="InterPro" id="IPR036388">
    <property type="entry name" value="WH-like_DNA-bd_sf"/>
</dbReference>
<name>A0A5B2VUK1_9BACT</name>
<comment type="caution">
    <text evidence="7">The sequence shown here is derived from an EMBL/GenBank/DDBJ whole genome shotgun (WGS) entry which is preliminary data.</text>
</comment>
<keyword evidence="8" id="KW-1185">Reference proteome</keyword>
<evidence type="ECO:0000259" key="5">
    <source>
        <dbReference type="Pfam" id="PF04542"/>
    </source>
</evidence>
<protein>
    <submittedName>
        <fullName evidence="7">Sigma-70 family RNA polymerase sigma factor</fullName>
    </submittedName>
</protein>
<feature type="domain" description="RNA polymerase sigma-70 region 2" evidence="5">
    <location>
        <begin position="75"/>
        <end position="141"/>
    </location>
</feature>
<dbReference type="NCBIfam" id="TIGR02937">
    <property type="entry name" value="sigma70-ECF"/>
    <property type="match status" value="1"/>
</dbReference>
<dbReference type="InterPro" id="IPR039425">
    <property type="entry name" value="RNA_pol_sigma-70-like"/>
</dbReference>
<dbReference type="Gene3D" id="1.10.1740.10">
    <property type="match status" value="1"/>
</dbReference>
<gene>
    <name evidence="7" type="ORF">F0L74_17945</name>
</gene>
<dbReference type="Gene3D" id="1.10.10.10">
    <property type="entry name" value="Winged helix-like DNA-binding domain superfamily/Winged helix DNA-binding domain"/>
    <property type="match status" value="1"/>
</dbReference>
<dbReference type="SUPFAM" id="SSF88659">
    <property type="entry name" value="Sigma3 and sigma4 domains of RNA polymerase sigma factors"/>
    <property type="match status" value="1"/>
</dbReference>
<dbReference type="AlphaFoldDB" id="A0A5B2VUK1"/>
<dbReference type="Pfam" id="PF04542">
    <property type="entry name" value="Sigma70_r2"/>
    <property type="match status" value="1"/>
</dbReference>
<evidence type="ECO:0000259" key="6">
    <source>
        <dbReference type="Pfam" id="PF08281"/>
    </source>
</evidence>
<dbReference type="Pfam" id="PF08281">
    <property type="entry name" value="Sigma70_r4_2"/>
    <property type="match status" value="1"/>
</dbReference>
<reference evidence="7 8" key="2">
    <citation type="submission" date="2019-09" db="EMBL/GenBank/DDBJ databases">
        <authorList>
            <person name="Jin C."/>
        </authorList>
    </citation>
    <scope>NUCLEOTIDE SEQUENCE [LARGE SCALE GENOMIC DNA]</scope>
    <source>
        <strain evidence="7 8">BN140078</strain>
    </source>
</reference>
<dbReference type="InterPro" id="IPR013324">
    <property type="entry name" value="RNA_pol_sigma_r3/r4-like"/>
</dbReference>
<reference evidence="7 8" key="1">
    <citation type="submission" date="2019-09" db="EMBL/GenBank/DDBJ databases">
        <title>Chitinophaga ginsengihumi sp. nov., isolated from soil of ginseng rhizosphere.</title>
        <authorList>
            <person name="Lee J."/>
        </authorList>
    </citation>
    <scope>NUCLEOTIDE SEQUENCE [LARGE SCALE GENOMIC DNA]</scope>
    <source>
        <strain evidence="7 8">BN140078</strain>
    </source>
</reference>
<dbReference type="GO" id="GO:0016987">
    <property type="term" value="F:sigma factor activity"/>
    <property type="evidence" value="ECO:0007669"/>
    <property type="project" value="UniProtKB-KW"/>
</dbReference>
<keyword evidence="2" id="KW-0805">Transcription regulation</keyword>
<keyword evidence="3" id="KW-0731">Sigma factor</keyword>
<evidence type="ECO:0000256" key="4">
    <source>
        <dbReference type="ARBA" id="ARBA00023163"/>
    </source>
</evidence>
<dbReference type="EMBL" id="VUOC01000003">
    <property type="protein sequence ID" value="KAA2241749.1"/>
    <property type="molecule type" value="Genomic_DNA"/>
</dbReference>
<dbReference type="Proteomes" id="UP000324611">
    <property type="component" value="Unassembled WGS sequence"/>
</dbReference>
<dbReference type="InterPro" id="IPR007627">
    <property type="entry name" value="RNA_pol_sigma70_r2"/>
</dbReference>
<keyword evidence="4" id="KW-0804">Transcription</keyword>
<comment type="similarity">
    <text evidence="1">Belongs to the sigma-70 factor family. ECF subfamily.</text>
</comment>
<evidence type="ECO:0000313" key="7">
    <source>
        <dbReference type="EMBL" id="KAA2241749.1"/>
    </source>
</evidence>
<dbReference type="InterPro" id="IPR013249">
    <property type="entry name" value="RNA_pol_sigma70_r4_t2"/>
</dbReference>
<evidence type="ECO:0000256" key="3">
    <source>
        <dbReference type="ARBA" id="ARBA00023082"/>
    </source>
</evidence>
<evidence type="ECO:0000256" key="1">
    <source>
        <dbReference type="ARBA" id="ARBA00010641"/>
    </source>
</evidence>
<dbReference type="SUPFAM" id="SSF88946">
    <property type="entry name" value="Sigma2 domain of RNA polymerase sigma factors"/>
    <property type="match status" value="1"/>
</dbReference>